<name>A0ACC6MXC5_9HYPH</name>
<proteinExistence type="predicted"/>
<keyword evidence="2" id="KW-1185">Reference proteome</keyword>
<evidence type="ECO:0000313" key="1">
    <source>
        <dbReference type="EMBL" id="MEA3517999.1"/>
    </source>
</evidence>
<dbReference type="Proteomes" id="UP001304050">
    <property type="component" value="Unassembled WGS sequence"/>
</dbReference>
<evidence type="ECO:0000313" key="2">
    <source>
        <dbReference type="Proteomes" id="UP001304050"/>
    </source>
</evidence>
<organism evidence="1 2">
    <name type="scientific">Rhizobium mulingense</name>
    <dbReference type="NCBI Taxonomy" id="3031128"/>
    <lineage>
        <taxon>Bacteria</taxon>
        <taxon>Pseudomonadati</taxon>
        <taxon>Pseudomonadota</taxon>
        <taxon>Alphaproteobacteria</taxon>
        <taxon>Hyphomicrobiales</taxon>
        <taxon>Rhizobiaceae</taxon>
        <taxon>Rhizobium/Agrobacterium group</taxon>
        <taxon>Rhizobium</taxon>
    </lineage>
</organism>
<reference evidence="1" key="1">
    <citation type="submission" date="2023-12" db="EMBL/GenBank/DDBJ databases">
        <title>Diversity of Rhizobium in root nodule of phaseolus vulgaris.</title>
        <authorList>
            <person name="Wang H."/>
        </authorList>
    </citation>
    <scope>NUCLEOTIDE SEQUENCE</scope>
    <source>
        <strain evidence="1">MJ31</strain>
    </source>
</reference>
<gene>
    <name evidence="1" type="ORF">U8465_12860</name>
</gene>
<accession>A0ACC6MXC5</accession>
<dbReference type="EMBL" id="JAYESG010000005">
    <property type="protein sequence ID" value="MEA3517999.1"/>
    <property type="molecule type" value="Genomic_DNA"/>
</dbReference>
<protein>
    <submittedName>
        <fullName evidence="1">Uncharacterized protein</fullName>
    </submittedName>
</protein>
<comment type="caution">
    <text evidence="1">The sequence shown here is derived from an EMBL/GenBank/DDBJ whole genome shotgun (WGS) entry which is preliminary data.</text>
</comment>
<sequence>MNLNAHFLHAVARNAHHRSFHRPRCGAGGILFKARAADYAVGKLTRGKAGGYGWVVSNGSKQFFCRVDASLAYVSRKEMVSILSSGRLVKLDRAAFEASIGGPDPSIPQWSDLQAGRVKPADVGSCTPTR</sequence>